<reference evidence="2 3" key="1">
    <citation type="submission" date="2005-09" db="EMBL/GenBank/DDBJ databases">
        <authorList>
            <person name="Mural R.J."/>
            <person name="Li P.W."/>
            <person name="Adams M.D."/>
            <person name="Amanatides P.G."/>
            <person name="Baden-Tillson H."/>
            <person name="Barnstead M."/>
            <person name="Chin S.H."/>
            <person name="Dew I."/>
            <person name="Evans C.A."/>
            <person name="Ferriera S."/>
            <person name="Flanigan M."/>
            <person name="Fosler C."/>
            <person name="Glodek A."/>
            <person name="Gu Z."/>
            <person name="Holt R.A."/>
            <person name="Jennings D."/>
            <person name="Kraft C.L."/>
            <person name="Lu F."/>
            <person name="Nguyen T."/>
            <person name="Nusskern D.R."/>
            <person name="Pfannkoch C.M."/>
            <person name="Sitter C."/>
            <person name="Sutton G.G."/>
            <person name="Venter J.C."/>
            <person name="Wang Z."/>
            <person name="Woodage T."/>
            <person name="Zheng X.H."/>
            <person name="Zhong F."/>
        </authorList>
    </citation>
    <scope>NUCLEOTIDE SEQUENCE [LARGE SCALE GENOMIC DNA]</scope>
    <source>
        <strain>BN</strain>
        <strain evidence="3">Sprague-Dawley</strain>
    </source>
</reference>
<dbReference type="AlphaFoldDB" id="A6IWL8"/>
<evidence type="ECO:0000256" key="1">
    <source>
        <dbReference type="SAM" id="MobiDB-lite"/>
    </source>
</evidence>
<proteinExistence type="predicted"/>
<dbReference type="Proteomes" id="UP000234681">
    <property type="component" value="Chromosome 16"/>
</dbReference>
<evidence type="ECO:0000313" key="2">
    <source>
        <dbReference type="EMBL" id="EDM08854.1"/>
    </source>
</evidence>
<name>A6IWL8_RAT</name>
<protein>
    <submittedName>
        <fullName evidence="2">RCG43284</fullName>
    </submittedName>
</protein>
<feature type="compositionally biased region" description="Polar residues" evidence="1">
    <location>
        <begin position="23"/>
        <end position="32"/>
    </location>
</feature>
<feature type="region of interest" description="Disordered" evidence="1">
    <location>
        <begin position="12"/>
        <end position="32"/>
    </location>
</feature>
<organism evidence="2 3">
    <name type="scientific">Rattus norvegicus</name>
    <name type="common">Rat</name>
    <dbReference type="NCBI Taxonomy" id="10116"/>
    <lineage>
        <taxon>Eukaryota</taxon>
        <taxon>Metazoa</taxon>
        <taxon>Chordata</taxon>
        <taxon>Craniata</taxon>
        <taxon>Vertebrata</taxon>
        <taxon>Euteleostomi</taxon>
        <taxon>Mammalia</taxon>
        <taxon>Eutheria</taxon>
        <taxon>Euarchontoglires</taxon>
        <taxon>Glires</taxon>
        <taxon>Rodentia</taxon>
        <taxon>Myomorpha</taxon>
        <taxon>Muroidea</taxon>
        <taxon>Muridae</taxon>
        <taxon>Murinae</taxon>
        <taxon>Rattus</taxon>
    </lineage>
</organism>
<accession>A6IWL8</accession>
<dbReference type="EMBL" id="CH473970">
    <property type="protein sequence ID" value="EDM08854.1"/>
    <property type="molecule type" value="Genomic_DNA"/>
</dbReference>
<sequence length="32" mass="3062">MAGAVGLGPWACGSHLLPGGGQKTQDPQVATG</sequence>
<gene>
    <name evidence="2" type="ORF">rCG_43284</name>
</gene>
<evidence type="ECO:0000313" key="3">
    <source>
        <dbReference type="Proteomes" id="UP000234681"/>
    </source>
</evidence>